<sequence>MPLARSGPETIVAGKGDEHAGRIAAGRKRKAENRARIIAAAFTIFGNENGLFARIEDIAEEAGVTRATFYNHFAGMIDLREALTREVTHDFLSAVTATIATMPDARDRSAVAIRFYLHRAMADQRWGWSMLNLSANGLIFGAETFDQAGQTVREGLDAGVFRIASMELGRDILLGACLAALGTILRGQAPADYPEAVAGHILVALGVPHDEARAIVHQPLPQLAAS</sequence>
<dbReference type="PROSITE" id="PS50977">
    <property type="entry name" value="HTH_TETR_2"/>
    <property type="match status" value="1"/>
</dbReference>
<dbReference type="AlphaFoldDB" id="A0A844YY67"/>
<dbReference type="InterPro" id="IPR050109">
    <property type="entry name" value="HTH-type_TetR-like_transc_reg"/>
</dbReference>
<dbReference type="Proteomes" id="UP000466966">
    <property type="component" value="Unassembled WGS sequence"/>
</dbReference>
<gene>
    <name evidence="4" type="ORF">GRI99_09955</name>
</gene>
<evidence type="ECO:0000256" key="1">
    <source>
        <dbReference type="ARBA" id="ARBA00023125"/>
    </source>
</evidence>
<dbReference type="Pfam" id="PF00440">
    <property type="entry name" value="TetR_N"/>
    <property type="match status" value="1"/>
</dbReference>
<feature type="domain" description="HTH tetR-type" evidence="3">
    <location>
        <begin position="31"/>
        <end position="91"/>
    </location>
</feature>
<dbReference type="InterPro" id="IPR049513">
    <property type="entry name" value="TetR_C_40"/>
</dbReference>
<protein>
    <submittedName>
        <fullName evidence="4">TetR family transcriptional regulator</fullName>
    </submittedName>
</protein>
<dbReference type="GO" id="GO:0003700">
    <property type="term" value="F:DNA-binding transcription factor activity"/>
    <property type="evidence" value="ECO:0007669"/>
    <property type="project" value="TreeGrafter"/>
</dbReference>
<reference evidence="4 5" key="1">
    <citation type="submission" date="2019-12" db="EMBL/GenBank/DDBJ databases">
        <title>Genomic-based taxomic classification of the family Erythrobacteraceae.</title>
        <authorList>
            <person name="Xu L."/>
        </authorList>
    </citation>
    <scope>NUCLEOTIDE SEQUENCE [LARGE SCALE GENOMIC DNA]</scope>
    <source>
        <strain evidence="4 5">M0322</strain>
    </source>
</reference>
<dbReference type="RefSeq" id="WP_160771887.1">
    <property type="nucleotide sequence ID" value="NZ_WTYV01000003.1"/>
</dbReference>
<dbReference type="GO" id="GO:0000976">
    <property type="term" value="F:transcription cis-regulatory region binding"/>
    <property type="evidence" value="ECO:0007669"/>
    <property type="project" value="TreeGrafter"/>
</dbReference>
<feature type="DNA-binding region" description="H-T-H motif" evidence="2">
    <location>
        <begin position="54"/>
        <end position="73"/>
    </location>
</feature>
<evidence type="ECO:0000256" key="2">
    <source>
        <dbReference type="PROSITE-ProRule" id="PRU00335"/>
    </source>
</evidence>
<proteinExistence type="predicted"/>
<dbReference type="PANTHER" id="PTHR30055">
    <property type="entry name" value="HTH-TYPE TRANSCRIPTIONAL REGULATOR RUTR"/>
    <property type="match status" value="1"/>
</dbReference>
<dbReference type="PANTHER" id="PTHR30055:SF223">
    <property type="entry name" value="HTH-TYPE TRANSCRIPTIONAL REGULATOR UIDR"/>
    <property type="match status" value="1"/>
</dbReference>
<evidence type="ECO:0000259" key="3">
    <source>
        <dbReference type="PROSITE" id="PS50977"/>
    </source>
</evidence>
<organism evidence="4 5">
    <name type="scientific">Alteraurantiacibacter buctensis</name>
    <dbReference type="NCBI Taxonomy" id="1503981"/>
    <lineage>
        <taxon>Bacteria</taxon>
        <taxon>Pseudomonadati</taxon>
        <taxon>Pseudomonadota</taxon>
        <taxon>Alphaproteobacteria</taxon>
        <taxon>Sphingomonadales</taxon>
        <taxon>Erythrobacteraceae</taxon>
        <taxon>Alteraurantiacibacter</taxon>
    </lineage>
</organism>
<dbReference type="OrthoDB" id="9811084at2"/>
<keyword evidence="1 2" id="KW-0238">DNA-binding</keyword>
<dbReference type="SUPFAM" id="SSF46689">
    <property type="entry name" value="Homeodomain-like"/>
    <property type="match status" value="1"/>
</dbReference>
<dbReference type="Pfam" id="PF21306">
    <property type="entry name" value="TetR_C_40"/>
    <property type="match status" value="1"/>
</dbReference>
<evidence type="ECO:0000313" key="5">
    <source>
        <dbReference type="Proteomes" id="UP000466966"/>
    </source>
</evidence>
<dbReference type="InterPro" id="IPR009057">
    <property type="entry name" value="Homeodomain-like_sf"/>
</dbReference>
<dbReference type="InterPro" id="IPR001647">
    <property type="entry name" value="HTH_TetR"/>
</dbReference>
<evidence type="ECO:0000313" key="4">
    <source>
        <dbReference type="EMBL" id="MXO71958.1"/>
    </source>
</evidence>
<name>A0A844YY67_9SPHN</name>
<dbReference type="Gene3D" id="1.10.357.10">
    <property type="entry name" value="Tetracycline Repressor, domain 2"/>
    <property type="match status" value="1"/>
</dbReference>
<keyword evidence="5" id="KW-1185">Reference proteome</keyword>
<comment type="caution">
    <text evidence="4">The sequence shown here is derived from an EMBL/GenBank/DDBJ whole genome shotgun (WGS) entry which is preliminary data.</text>
</comment>
<accession>A0A844YY67</accession>
<dbReference type="EMBL" id="WTYV01000003">
    <property type="protein sequence ID" value="MXO71958.1"/>
    <property type="molecule type" value="Genomic_DNA"/>
</dbReference>